<keyword evidence="3" id="KW-1185">Reference proteome</keyword>
<organism evidence="2 3">
    <name type="scientific">Oleiagrimonas citrea</name>
    <dbReference type="NCBI Taxonomy" id="1665687"/>
    <lineage>
        <taxon>Bacteria</taxon>
        <taxon>Pseudomonadati</taxon>
        <taxon>Pseudomonadota</taxon>
        <taxon>Gammaproteobacteria</taxon>
        <taxon>Lysobacterales</taxon>
        <taxon>Rhodanobacteraceae</taxon>
        <taxon>Oleiagrimonas</taxon>
    </lineage>
</organism>
<dbReference type="Proteomes" id="UP000541636">
    <property type="component" value="Unassembled WGS sequence"/>
</dbReference>
<accession>A0A846ZNV5</accession>
<reference evidence="2 3" key="1">
    <citation type="journal article" date="2017" name="Int. J. Syst. Evol. Microbiol.">
        <title>Oleiagrimonas citrea sp. nov., a marine bacterium isolated from tidal flat sediment and emended description of the genus Oleiagrimonas Fang et al. 2015 and Oleiagrimonas soli.</title>
        <authorList>
            <person name="Yang S.H."/>
            <person name="Seo H.S."/>
            <person name="Seong C.N."/>
            <person name="Kwon K.K."/>
        </authorList>
    </citation>
    <scope>NUCLEOTIDE SEQUENCE [LARGE SCALE GENOMIC DNA]</scope>
    <source>
        <strain evidence="2 3">MEBiC09124</strain>
    </source>
</reference>
<dbReference type="Pfam" id="PF03259">
    <property type="entry name" value="Robl_LC7"/>
    <property type="match status" value="1"/>
</dbReference>
<gene>
    <name evidence="2" type="ORF">HF690_09185</name>
</gene>
<name>A0A846ZNV5_9GAMM</name>
<proteinExistence type="predicted"/>
<dbReference type="InterPro" id="IPR004942">
    <property type="entry name" value="Roadblock/LAMTOR2_dom"/>
</dbReference>
<sequence>MKSTARDTPVSTQHADLQKHLDTLASGLVGIRAAVVASVDGFAIAHSSTSQVSEEKLAAMTSSMLALASAIGRELALGELQALMLDAENGKVLMLAISSAREPLLLMVACSQKSVMGKVLWAARECAREIAATLSSA</sequence>
<dbReference type="SUPFAM" id="SSF103196">
    <property type="entry name" value="Roadblock/LC7 domain"/>
    <property type="match status" value="1"/>
</dbReference>
<dbReference type="EMBL" id="JAAZQD010000003">
    <property type="protein sequence ID" value="NKZ39123.1"/>
    <property type="molecule type" value="Genomic_DNA"/>
</dbReference>
<evidence type="ECO:0000313" key="3">
    <source>
        <dbReference type="Proteomes" id="UP000541636"/>
    </source>
</evidence>
<feature type="domain" description="Roadblock/LAMTOR2" evidence="1">
    <location>
        <begin position="18"/>
        <end position="109"/>
    </location>
</feature>
<comment type="caution">
    <text evidence="2">The sequence shown here is derived from an EMBL/GenBank/DDBJ whole genome shotgun (WGS) entry which is preliminary data.</text>
</comment>
<dbReference type="SMART" id="SM00960">
    <property type="entry name" value="Robl_LC7"/>
    <property type="match status" value="1"/>
</dbReference>
<dbReference type="Gene3D" id="3.30.450.30">
    <property type="entry name" value="Dynein light chain 2a, cytoplasmic"/>
    <property type="match status" value="1"/>
</dbReference>
<evidence type="ECO:0000259" key="1">
    <source>
        <dbReference type="SMART" id="SM00960"/>
    </source>
</evidence>
<evidence type="ECO:0000313" key="2">
    <source>
        <dbReference type="EMBL" id="NKZ39123.1"/>
    </source>
</evidence>
<protein>
    <submittedName>
        <fullName evidence="2">Roadblock/LC7 domain-containing protein</fullName>
    </submittedName>
</protein>
<dbReference type="AlphaFoldDB" id="A0A846ZNV5"/>
<dbReference type="RefSeq" id="WP_113064763.1">
    <property type="nucleotide sequence ID" value="NZ_JAAZQD010000003.1"/>
</dbReference>